<evidence type="ECO:0000313" key="7">
    <source>
        <dbReference type="EMBL" id="CAB4933669.1"/>
    </source>
</evidence>
<dbReference type="EMBL" id="CAEZYF010000001">
    <property type="protein sequence ID" value="CAB4704615.1"/>
    <property type="molecule type" value="Genomic_DNA"/>
</dbReference>
<dbReference type="EMBL" id="CAESGF010000011">
    <property type="protein sequence ID" value="CAB4364255.1"/>
    <property type="molecule type" value="Genomic_DNA"/>
</dbReference>
<evidence type="ECO:0000259" key="2">
    <source>
        <dbReference type="Pfam" id="PF00857"/>
    </source>
</evidence>
<evidence type="ECO:0000256" key="1">
    <source>
        <dbReference type="ARBA" id="ARBA00022801"/>
    </source>
</evidence>
<dbReference type="GO" id="GO:0016787">
    <property type="term" value="F:hydrolase activity"/>
    <property type="evidence" value="ECO:0007669"/>
    <property type="project" value="UniProtKB-KW"/>
</dbReference>
<dbReference type="PANTHER" id="PTHR43540">
    <property type="entry name" value="PEROXYUREIDOACRYLATE/UREIDOACRYLATE AMIDOHYDROLASE-RELATED"/>
    <property type="match status" value="1"/>
</dbReference>
<proteinExistence type="predicted"/>
<evidence type="ECO:0000313" key="3">
    <source>
        <dbReference type="EMBL" id="CAB4364255.1"/>
    </source>
</evidence>
<feature type="domain" description="Isochorismatase-like" evidence="2">
    <location>
        <begin position="14"/>
        <end position="187"/>
    </location>
</feature>
<dbReference type="AlphaFoldDB" id="A0A6J7PCN5"/>
<gene>
    <name evidence="4" type="ORF">UFOPK2656_00271</name>
    <name evidence="5" type="ORF">UFOPK3099_02318</name>
    <name evidence="6" type="ORF">UFOPK3267_00900</name>
    <name evidence="7" type="ORF">UFOPK3651_01648</name>
    <name evidence="8" type="ORF">UFOPK3931_02298</name>
    <name evidence="3" type="ORF">UFOPK4189_02019</name>
</gene>
<evidence type="ECO:0000313" key="8">
    <source>
        <dbReference type="EMBL" id="CAB5003166.1"/>
    </source>
</evidence>
<accession>A0A6J7PCN5</accession>
<dbReference type="EMBL" id="CAFBIY010000036">
    <property type="protein sequence ID" value="CAB4849331.1"/>
    <property type="molecule type" value="Genomic_DNA"/>
</dbReference>
<evidence type="ECO:0000313" key="4">
    <source>
        <dbReference type="EMBL" id="CAB4704615.1"/>
    </source>
</evidence>
<sequence length="209" mass="22101">MAIDLAPFLDPRHTAVVALEVQENMLDPHKALIPGVAAHAEAIGLVDNVAALMAAARRVGAPVVYVSDARRDDGKGAVKNLMIGRSIAGAESRSWSHGAIHHRLTPHEGDISLGREHGMTGFYATPLDAYLRNLDVTTVILVGVSANIAVNGTAIEAMNLGYRVVVPSDCVAGDPPEYVQQLLKFTIRNVGVVAPVQGILDHWAGLPAN</sequence>
<dbReference type="EMBL" id="CAFBMT010000008">
    <property type="protein sequence ID" value="CAB4933669.1"/>
    <property type="molecule type" value="Genomic_DNA"/>
</dbReference>
<dbReference type="SUPFAM" id="SSF52499">
    <property type="entry name" value="Isochorismatase-like hydrolases"/>
    <property type="match status" value="1"/>
</dbReference>
<dbReference type="Gene3D" id="3.40.50.850">
    <property type="entry name" value="Isochorismatase-like"/>
    <property type="match status" value="1"/>
</dbReference>
<organism evidence="8">
    <name type="scientific">freshwater metagenome</name>
    <dbReference type="NCBI Taxonomy" id="449393"/>
    <lineage>
        <taxon>unclassified sequences</taxon>
        <taxon>metagenomes</taxon>
        <taxon>ecological metagenomes</taxon>
    </lineage>
</organism>
<dbReference type="InterPro" id="IPR050272">
    <property type="entry name" value="Isochorismatase-like_hydrls"/>
</dbReference>
<dbReference type="PANTHER" id="PTHR43540:SF16">
    <property type="entry name" value="ISOCHORISMATASE-LIKE DOMAIN-CONTAINING PROTEIN"/>
    <property type="match status" value="1"/>
</dbReference>
<dbReference type="EMBL" id="CAFBOL010000076">
    <property type="protein sequence ID" value="CAB5003166.1"/>
    <property type="molecule type" value="Genomic_DNA"/>
</dbReference>
<protein>
    <submittedName>
        <fullName evidence="8">Unannotated protein</fullName>
    </submittedName>
</protein>
<dbReference type="Pfam" id="PF00857">
    <property type="entry name" value="Isochorismatase"/>
    <property type="match status" value="1"/>
</dbReference>
<dbReference type="CDD" id="cd00431">
    <property type="entry name" value="cysteine_hydrolases"/>
    <property type="match status" value="1"/>
</dbReference>
<dbReference type="EMBL" id="CAFAAV010000221">
    <property type="protein sequence ID" value="CAB4833208.1"/>
    <property type="molecule type" value="Genomic_DNA"/>
</dbReference>
<dbReference type="InterPro" id="IPR000868">
    <property type="entry name" value="Isochorismatase-like_dom"/>
</dbReference>
<evidence type="ECO:0000313" key="6">
    <source>
        <dbReference type="EMBL" id="CAB4849331.1"/>
    </source>
</evidence>
<name>A0A6J7PCN5_9ZZZZ</name>
<dbReference type="InterPro" id="IPR036380">
    <property type="entry name" value="Isochorismatase-like_sf"/>
</dbReference>
<reference evidence="8" key="1">
    <citation type="submission" date="2020-05" db="EMBL/GenBank/DDBJ databases">
        <authorList>
            <person name="Chiriac C."/>
            <person name="Salcher M."/>
            <person name="Ghai R."/>
            <person name="Kavagutti S V."/>
        </authorList>
    </citation>
    <scope>NUCLEOTIDE SEQUENCE</scope>
</reference>
<keyword evidence="1" id="KW-0378">Hydrolase</keyword>
<evidence type="ECO:0000313" key="5">
    <source>
        <dbReference type="EMBL" id="CAB4833208.1"/>
    </source>
</evidence>